<evidence type="ECO:0000313" key="2">
    <source>
        <dbReference type="Proteomes" id="UP000001805"/>
    </source>
</evidence>
<reference evidence="1 2" key="1">
    <citation type="journal article" date="2003" name="Nature">
        <title>The genome sequence of the filamentous fungus Neurospora crassa.</title>
        <authorList>
            <person name="Galagan J.E."/>
            <person name="Calvo S.E."/>
            <person name="Borkovich K.A."/>
            <person name="Selker E.U."/>
            <person name="Read N.D."/>
            <person name="Jaffe D."/>
            <person name="FitzHugh W."/>
            <person name="Ma L.J."/>
            <person name="Smirnov S."/>
            <person name="Purcell S."/>
            <person name="Rehman B."/>
            <person name="Elkins T."/>
            <person name="Engels R."/>
            <person name="Wang S."/>
            <person name="Nielsen C.B."/>
            <person name="Butler J."/>
            <person name="Endrizzi M."/>
            <person name="Qui D."/>
            <person name="Ianakiev P."/>
            <person name="Bell-Pedersen D."/>
            <person name="Nelson M.A."/>
            <person name="Werner-Washburne M."/>
            <person name="Selitrennikoff C.P."/>
            <person name="Kinsey J.A."/>
            <person name="Braun E.L."/>
            <person name="Zelter A."/>
            <person name="Schulte U."/>
            <person name="Kothe G.O."/>
            <person name="Jedd G."/>
            <person name="Mewes W."/>
            <person name="Staben C."/>
            <person name="Marcotte E."/>
            <person name="Greenberg D."/>
            <person name="Roy A."/>
            <person name="Foley K."/>
            <person name="Naylor J."/>
            <person name="Stange-Thomann N."/>
            <person name="Barrett R."/>
            <person name="Gnerre S."/>
            <person name="Kamal M."/>
            <person name="Kamvysselis M."/>
            <person name="Mauceli E."/>
            <person name="Bielke C."/>
            <person name="Rudd S."/>
            <person name="Frishman D."/>
            <person name="Krystofova S."/>
            <person name="Rasmussen C."/>
            <person name="Metzenberg R.L."/>
            <person name="Perkins D.D."/>
            <person name="Kroken S."/>
            <person name="Cogoni C."/>
            <person name="Macino G."/>
            <person name="Catcheside D."/>
            <person name="Li W."/>
            <person name="Pratt R.J."/>
            <person name="Osmani S.A."/>
            <person name="DeSouza C.P."/>
            <person name="Glass L."/>
            <person name="Orbach M.J."/>
            <person name="Berglund J.A."/>
            <person name="Voelker R."/>
            <person name="Yarden O."/>
            <person name="Plamann M."/>
            <person name="Seiler S."/>
            <person name="Dunlap J."/>
            <person name="Radford A."/>
            <person name="Aramayo R."/>
            <person name="Natvig D.O."/>
            <person name="Alex L.A."/>
            <person name="Mannhaupt G."/>
            <person name="Ebbole D.J."/>
            <person name="Freitag M."/>
            <person name="Paulsen I."/>
            <person name="Sachs M.S."/>
            <person name="Lander E.S."/>
            <person name="Nusbaum C."/>
            <person name="Birren B."/>
        </authorList>
    </citation>
    <scope>NUCLEOTIDE SEQUENCE [LARGE SCALE GENOMIC DNA]</scope>
    <source>
        <strain evidence="2">ATCC 24698 / 74-OR23-1A / CBS 708.71 / DSM 1257 / FGSC 987</strain>
    </source>
</reference>
<dbReference type="GeneID" id="23569810"/>
<name>V5INC7_NEUCR</name>
<dbReference type="RefSeq" id="XP_011395100.1">
    <property type="nucleotide sequence ID" value="XM_011396798.1"/>
</dbReference>
<keyword evidence="2" id="KW-1185">Reference proteome</keyword>
<dbReference type="EMBL" id="CM002241">
    <property type="protein sequence ID" value="ESA42276.1"/>
    <property type="molecule type" value="Genomic_DNA"/>
</dbReference>
<protein>
    <submittedName>
        <fullName evidence="1">Uncharacterized protein</fullName>
    </submittedName>
</protein>
<sequence>MPSNSKSPTPKDHPDNARVSLKEFTRSSSLSCTPETGERIVAFLEELRPVGRGRFRLAPSLQRSPPSKLRKRLRHDRILSRSPRRCQVAFLFTQGAHGG</sequence>
<dbReference type="KEGG" id="ncr:NCU17126"/>
<proteinExistence type="predicted"/>
<organism evidence="1 2">
    <name type="scientific">Neurospora crassa (strain ATCC 24698 / 74-OR23-1A / CBS 708.71 / DSM 1257 / FGSC 987)</name>
    <dbReference type="NCBI Taxonomy" id="367110"/>
    <lineage>
        <taxon>Eukaryota</taxon>
        <taxon>Fungi</taxon>
        <taxon>Dikarya</taxon>
        <taxon>Ascomycota</taxon>
        <taxon>Pezizomycotina</taxon>
        <taxon>Sordariomycetes</taxon>
        <taxon>Sordariomycetidae</taxon>
        <taxon>Sordariales</taxon>
        <taxon>Sordariaceae</taxon>
        <taxon>Neurospora</taxon>
    </lineage>
</organism>
<gene>
    <name evidence="1" type="ORF">NCU17126</name>
</gene>
<dbReference type="Proteomes" id="UP000001805">
    <property type="component" value="Chromosome 5, Linkage Group VI"/>
</dbReference>
<accession>V5INC7</accession>
<dbReference type="SMR" id="V5INC7"/>
<dbReference type="InParanoid" id="V5INC7"/>
<dbReference type="AlphaFoldDB" id="V5INC7"/>
<dbReference type="VEuPathDB" id="FungiDB:NCU17126"/>
<evidence type="ECO:0000313" key="1">
    <source>
        <dbReference type="EMBL" id="ESA42276.1"/>
    </source>
</evidence>